<protein>
    <submittedName>
        <fullName evidence="5">MFS general substrate transporter</fullName>
    </submittedName>
</protein>
<feature type="transmembrane region" description="Helical" evidence="4">
    <location>
        <begin position="459"/>
        <end position="479"/>
    </location>
</feature>
<keyword evidence="6" id="KW-1185">Reference proteome</keyword>
<gene>
    <name evidence="5" type="ORF">E6O75_ATG00485</name>
</gene>
<evidence type="ECO:0000256" key="1">
    <source>
        <dbReference type="ARBA" id="ARBA00004141"/>
    </source>
</evidence>
<feature type="transmembrane region" description="Helical" evidence="4">
    <location>
        <begin position="164"/>
        <end position="183"/>
    </location>
</feature>
<dbReference type="GO" id="GO:0016020">
    <property type="term" value="C:membrane"/>
    <property type="evidence" value="ECO:0007669"/>
    <property type="project" value="UniProtKB-SubCell"/>
</dbReference>
<comment type="subcellular location">
    <subcellularLocation>
        <location evidence="1">Membrane</location>
        <topology evidence="1">Multi-pass membrane protein</topology>
    </subcellularLocation>
</comment>
<feature type="transmembrane region" description="Helical" evidence="4">
    <location>
        <begin position="424"/>
        <end position="447"/>
    </location>
</feature>
<evidence type="ECO:0000313" key="5">
    <source>
        <dbReference type="EMBL" id="TID27718.1"/>
    </source>
</evidence>
<comment type="similarity">
    <text evidence="2">Belongs to the major facilitator superfamily. Monocarboxylate porter (TC 2.A.1.13) family.</text>
</comment>
<feature type="transmembrane region" description="Helical" evidence="4">
    <location>
        <begin position="297"/>
        <end position="320"/>
    </location>
</feature>
<dbReference type="PANTHER" id="PTHR11360:SF130">
    <property type="entry name" value="MAJOR FACILITATOR SUPERFAMILY (MFS) PROFILE DOMAIN-CONTAINING PROTEIN-RELATED"/>
    <property type="match status" value="1"/>
</dbReference>
<keyword evidence="4" id="KW-0812">Transmembrane</keyword>
<name>A0A4Z1PTV9_9PEZI</name>
<evidence type="ECO:0000313" key="6">
    <source>
        <dbReference type="Proteomes" id="UP000298493"/>
    </source>
</evidence>
<evidence type="ECO:0000256" key="4">
    <source>
        <dbReference type="SAM" id="Phobius"/>
    </source>
</evidence>
<feature type="transmembrane region" description="Helical" evidence="4">
    <location>
        <begin position="189"/>
        <end position="212"/>
    </location>
</feature>
<sequence>MMHNGKETSVEKEPRESLNSDYANKDLAHAAEAERKEEEIESPRSSTSHDELPIVQRTSDSGLTRTKSAASQAITKVVSRLSTYSTKEPGPPPDGGLLAWTQAACGWLCIFNTWGFVNSFGAFQTHYTTTLPQSPSTISWIGSTQAFFTFFLAMFSGRALDAGLFRPTIIIGIVFQLIGLFTMAQSTKYWHLLLTHGVLTGIGGGIFFCPVMGLISTYFDNNRGIAMGFATSGNAVGGIVYSLVVRQLLPALGFAWTVRILGFINLATLGVTVAFMKPRLTPRKSAPLVDWISLNDTPYLLFIVACCFLMASVYFCFYYIASYARDTLGLTYTSSVTLVILLNGVGIPARLLPGLIADRWTGPLNIFFLITFCNIILIFSWLAVDSLTGFYIWTIFFGMSAAAWQSLFPTAVGSLGVDLNKSGIRLGMAFSTISFAALVGGPIGGAILQAGGGNYTGSIVWSGITTSIGVCFVLAARVAKHGWEWKLKC</sequence>
<reference evidence="5 6" key="1">
    <citation type="submission" date="2019-04" db="EMBL/GenBank/DDBJ databases">
        <title>High contiguity whole genome sequence and gene annotation resource for two Venturia nashicola isolates.</title>
        <authorList>
            <person name="Prokchorchik M."/>
            <person name="Won K."/>
            <person name="Lee Y."/>
            <person name="Choi E.D."/>
            <person name="Segonzac C."/>
            <person name="Sohn K.H."/>
        </authorList>
    </citation>
    <scope>NUCLEOTIDE SEQUENCE [LARGE SCALE GENOMIC DNA]</scope>
    <source>
        <strain evidence="5 6">PRI2</strain>
    </source>
</reference>
<dbReference type="Gene3D" id="1.20.1250.20">
    <property type="entry name" value="MFS general substrate transporter like domains"/>
    <property type="match status" value="1"/>
</dbReference>
<dbReference type="GO" id="GO:0022857">
    <property type="term" value="F:transmembrane transporter activity"/>
    <property type="evidence" value="ECO:0007669"/>
    <property type="project" value="InterPro"/>
</dbReference>
<keyword evidence="4" id="KW-0472">Membrane</keyword>
<feature type="transmembrane region" description="Helical" evidence="4">
    <location>
        <begin position="364"/>
        <end position="384"/>
    </location>
</feature>
<feature type="transmembrane region" description="Helical" evidence="4">
    <location>
        <begin position="390"/>
        <end position="412"/>
    </location>
</feature>
<dbReference type="SUPFAM" id="SSF103473">
    <property type="entry name" value="MFS general substrate transporter"/>
    <property type="match status" value="1"/>
</dbReference>
<dbReference type="EMBL" id="SNSC02000001">
    <property type="protein sequence ID" value="TID27718.1"/>
    <property type="molecule type" value="Genomic_DNA"/>
</dbReference>
<dbReference type="InterPro" id="IPR011701">
    <property type="entry name" value="MFS"/>
</dbReference>
<evidence type="ECO:0000256" key="3">
    <source>
        <dbReference type="SAM" id="MobiDB-lite"/>
    </source>
</evidence>
<feature type="region of interest" description="Disordered" evidence="3">
    <location>
        <begin position="1"/>
        <end position="68"/>
    </location>
</feature>
<feature type="compositionally biased region" description="Basic and acidic residues" evidence="3">
    <location>
        <begin position="1"/>
        <end position="52"/>
    </location>
</feature>
<dbReference type="Pfam" id="PF07690">
    <property type="entry name" value="MFS_1"/>
    <property type="match status" value="1"/>
</dbReference>
<feature type="transmembrane region" description="Helical" evidence="4">
    <location>
        <begin position="332"/>
        <end position="352"/>
    </location>
</feature>
<feature type="transmembrane region" description="Helical" evidence="4">
    <location>
        <begin position="256"/>
        <end position="276"/>
    </location>
</feature>
<dbReference type="InterPro" id="IPR036259">
    <property type="entry name" value="MFS_trans_sf"/>
</dbReference>
<accession>A0A4Z1PTV9</accession>
<feature type="transmembrane region" description="Helical" evidence="4">
    <location>
        <begin position="97"/>
        <end position="117"/>
    </location>
</feature>
<comment type="caution">
    <text evidence="5">The sequence shown here is derived from an EMBL/GenBank/DDBJ whole genome shotgun (WGS) entry which is preliminary data.</text>
</comment>
<dbReference type="PANTHER" id="PTHR11360">
    <property type="entry name" value="MONOCARBOXYLATE TRANSPORTER"/>
    <property type="match status" value="1"/>
</dbReference>
<dbReference type="Proteomes" id="UP000298493">
    <property type="component" value="Unassembled WGS sequence"/>
</dbReference>
<feature type="compositionally biased region" description="Polar residues" evidence="3">
    <location>
        <begin position="56"/>
        <end position="68"/>
    </location>
</feature>
<organism evidence="5 6">
    <name type="scientific">Venturia nashicola</name>
    <dbReference type="NCBI Taxonomy" id="86259"/>
    <lineage>
        <taxon>Eukaryota</taxon>
        <taxon>Fungi</taxon>
        <taxon>Dikarya</taxon>
        <taxon>Ascomycota</taxon>
        <taxon>Pezizomycotina</taxon>
        <taxon>Dothideomycetes</taxon>
        <taxon>Pleosporomycetidae</taxon>
        <taxon>Venturiales</taxon>
        <taxon>Venturiaceae</taxon>
        <taxon>Venturia</taxon>
    </lineage>
</organism>
<dbReference type="InterPro" id="IPR050327">
    <property type="entry name" value="Proton-linked_MCT"/>
</dbReference>
<feature type="transmembrane region" description="Helical" evidence="4">
    <location>
        <begin position="224"/>
        <end position="244"/>
    </location>
</feature>
<proteinExistence type="inferred from homology"/>
<evidence type="ECO:0000256" key="2">
    <source>
        <dbReference type="ARBA" id="ARBA00006727"/>
    </source>
</evidence>
<feature type="transmembrane region" description="Helical" evidence="4">
    <location>
        <begin position="137"/>
        <end position="157"/>
    </location>
</feature>
<dbReference type="AlphaFoldDB" id="A0A4Z1PTV9"/>
<keyword evidence="4" id="KW-1133">Transmembrane helix</keyword>